<reference evidence="15" key="1">
    <citation type="submission" date="2016-02" db="EMBL/GenBank/DDBJ databases">
        <title>Halorhodospira halochloris DSM-1059 complete genome, version 2.</title>
        <authorList>
            <person name="Tsukatani Y."/>
        </authorList>
    </citation>
    <scope>NUCLEOTIDE SEQUENCE</scope>
    <source>
        <strain evidence="15">DSM 1059</strain>
    </source>
</reference>
<dbReference type="Gene3D" id="2.40.50.100">
    <property type="match status" value="1"/>
</dbReference>
<evidence type="ECO:0000256" key="3">
    <source>
        <dbReference type="ARBA" id="ARBA00007317"/>
    </source>
</evidence>
<dbReference type="NCBIfam" id="TIGR01347">
    <property type="entry name" value="sucB"/>
    <property type="match status" value="1"/>
</dbReference>
<comment type="catalytic activity">
    <reaction evidence="10 11">
        <text>N(6)-[(R)-dihydrolipoyl]-L-lysyl-[protein] + succinyl-CoA = N(6)-[(R)-S(8)-succinyldihydrolipoyl]-L-lysyl-[protein] + CoA</text>
        <dbReference type="Rhea" id="RHEA:15213"/>
        <dbReference type="Rhea" id="RHEA-COMP:10475"/>
        <dbReference type="Rhea" id="RHEA-COMP:20092"/>
        <dbReference type="ChEBI" id="CHEBI:57287"/>
        <dbReference type="ChEBI" id="CHEBI:57292"/>
        <dbReference type="ChEBI" id="CHEBI:83100"/>
        <dbReference type="ChEBI" id="CHEBI:83120"/>
        <dbReference type="EC" id="2.3.1.61"/>
    </reaction>
</comment>
<evidence type="ECO:0000313" key="16">
    <source>
        <dbReference type="Proteomes" id="UP000218890"/>
    </source>
</evidence>
<dbReference type="Pfam" id="PF02817">
    <property type="entry name" value="E3_binding"/>
    <property type="match status" value="1"/>
</dbReference>
<dbReference type="InterPro" id="IPR000089">
    <property type="entry name" value="Biotin_lipoyl"/>
</dbReference>
<sequence length="435" mass="47085">MSVEIKVPELPESVAEATVVAWHKQPGDKVARDENLVDLETDKVVLEVPSPADGVLGPVHKPVGEVVTADEVLGAVEHDNGPGSVTEVAPEATPAKNQESPQSGSAGSASAQSDDRGAEPGAREADETETDPAAEAPNQVNLDDLSPAVRRLVMEHDLDASLIEASSQDGRLTKEDVLRHLEQGKPTVGPEAQAAAAAPALGERPEERVPMTRLRQRIAERLVEAQRTAAMLTTFNEVDMQPVMDIRSRYRDRFEKMHDVRLGFMSFFVKAVIEALKRYPAVNASIDGSDIVYHGYYDIGIAVSSPRGLVVPVVRDADQLSFAEIEAQINELGRKAQAGKLAMDELTGGTFTITNGGIFGSLLSTPILNPPQSGILGMHKIQERPVAQDGEVVIKPMMYLAHSYDHRLIDGREAVQFLVTVKEQIEDPARLLLEV</sequence>
<evidence type="ECO:0000313" key="15">
    <source>
        <dbReference type="EMBL" id="BAU56778.1"/>
    </source>
</evidence>
<keyword evidence="6 11" id="KW-0816">Tricarboxylic acid cycle</keyword>
<feature type="compositionally biased region" description="Basic and acidic residues" evidence="12">
    <location>
        <begin position="113"/>
        <end position="125"/>
    </location>
</feature>
<dbReference type="Gene3D" id="4.10.320.10">
    <property type="entry name" value="E3-binding domain"/>
    <property type="match status" value="1"/>
</dbReference>
<dbReference type="GO" id="GO:0045252">
    <property type="term" value="C:oxoglutarate dehydrogenase complex"/>
    <property type="evidence" value="ECO:0007669"/>
    <property type="project" value="UniProtKB-UniRule"/>
</dbReference>
<dbReference type="Gene3D" id="3.30.559.10">
    <property type="entry name" value="Chloramphenicol acetyltransferase-like domain"/>
    <property type="match status" value="1"/>
</dbReference>
<name>A0A0X8X889_HALHR</name>
<feature type="domain" description="Peripheral subunit-binding (PSBD)" evidence="14">
    <location>
        <begin position="144"/>
        <end position="181"/>
    </location>
</feature>
<dbReference type="InterPro" id="IPR023213">
    <property type="entry name" value="CAT-like_dom_sf"/>
</dbReference>
<dbReference type="InterPro" id="IPR004167">
    <property type="entry name" value="PSBD"/>
</dbReference>
<dbReference type="PANTHER" id="PTHR43416">
    <property type="entry name" value="DIHYDROLIPOYLLYSINE-RESIDUE SUCCINYLTRANSFERASE COMPONENT OF 2-OXOGLUTARATE DEHYDROGENASE COMPLEX, MITOCHONDRIAL-RELATED"/>
    <property type="match status" value="1"/>
</dbReference>
<comment type="function">
    <text evidence="1 11">E2 component of the 2-oxoglutarate dehydrogenase (OGDH) complex which catalyzes the second step in the conversion of 2-oxoglutarate to succinyl-CoA and CO(2).</text>
</comment>
<dbReference type="EMBL" id="AP017372">
    <property type="protein sequence ID" value="BAU56778.1"/>
    <property type="molecule type" value="Genomic_DNA"/>
</dbReference>
<evidence type="ECO:0000256" key="10">
    <source>
        <dbReference type="ARBA" id="ARBA00052761"/>
    </source>
</evidence>
<comment type="cofactor">
    <cofactor evidence="11">
        <name>(R)-lipoate</name>
        <dbReference type="ChEBI" id="CHEBI:83088"/>
    </cofactor>
    <text evidence="11">Binds 1 lipoyl cofactor covalently.</text>
</comment>
<dbReference type="Pfam" id="PF00198">
    <property type="entry name" value="2-oxoacid_dh"/>
    <property type="match status" value="1"/>
</dbReference>
<dbReference type="SUPFAM" id="SSF51230">
    <property type="entry name" value="Single hybrid motif"/>
    <property type="match status" value="1"/>
</dbReference>
<evidence type="ECO:0000256" key="12">
    <source>
        <dbReference type="SAM" id="MobiDB-lite"/>
    </source>
</evidence>
<dbReference type="NCBIfam" id="NF004309">
    <property type="entry name" value="PRK05704.1"/>
    <property type="match status" value="1"/>
</dbReference>
<comment type="similarity">
    <text evidence="3 11">Belongs to the 2-oxoacid dehydrogenase family.</text>
</comment>
<dbReference type="GO" id="GO:0033512">
    <property type="term" value="P:L-lysine catabolic process to acetyl-CoA via saccharopine"/>
    <property type="evidence" value="ECO:0007669"/>
    <property type="project" value="UniProtKB-UniRule"/>
</dbReference>
<feature type="domain" description="Lipoyl-binding" evidence="13">
    <location>
        <begin position="2"/>
        <end position="77"/>
    </location>
</feature>
<dbReference type="GO" id="GO:0004149">
    <property type="term" value="F:dihydrolipoyllysine-residue succinyltransferase activity"/>
    <property type="evidence" value="ECO:0007669"/>
    <property type="project" value="UniProtKB-UniRule"/>
</dbReference>
<accession>A0A0X8X889</accession>
<evidence type="ECO:0000259" key="13">
    <source>
        <dbReference type="PROSITE" id="PS50968"/>
    </source>
</evidence>
<keyword evidence="16" id="KW-1185">Reference proteome</keyword>
<dbReference type="SUPFAM" id="SSF47005">
    <property type="entry name" value="Peripheral subunit-binding domain of 2-oxo acid dehydrogenase complex"/>
    <property type="match status" value="1"/>
</dbReference>
<evidence type="ECO:0000256" key="6">
    <source>
        <dbReference type="ARBA" id="ARBA00022532"/>
    </source>
</evidence>
<evidence type="ECO:0000256" key="8">
    <source>
        <dbReference type="ARBA" id="ARBA00022823"/>
    </source>
</evidence>
<evidence type="ECO:0000256" key="4">
    <source>
        <dbReference type="ARBA" id="ARBA00012945"/>
    </source>
</evidence>
<keyword evidence="9 11" id="KW-0012">Acyltransferase</keyword>
<dbReference type="RefSeq" id="WP_096407080.1">
    <property type="nucleotide sequence ID" value="NZ_AP017372.2"/>
</dbReference>
<evidence type="ECO:0000256" key="11">
    <source>
        <dbReference type="RuleBase" id="RU361138"/>
    </source>
</evidence>
<evidence type="ECO:0000256" key="5">
    <source>
        <dbReference type="ARBA" id="ARBA00019511"/>
    </source>
</evidence>
<evidence type="ECO:0000259" key="14">
    <source>
        <dbReference type="PROSITE" id="PS51826"/>
    </source>
</evidence>
<dbReference type="GO" id="GO:0005829">
    <property type="term" value="C:cytosol"/>
    <property type="evidence" value="ECO:0007669"/>
    <property type="project" value="TreeGrafter"/>
</dbReference>
<gene>
    <name evidence="15" type="primary">sucB</name>
    <name evidence="15" type="ORF">HH1059_01070</name>
</gene>
<dbReference type="InterPro" id="IPR003016">
    <property type="entry name" value="2-oxoA_DH_lipoyl-BS"/>
</dbReference>
<comment type="pathway">
    <text evidence="2 11">Amino-acid degradation; L-lysine degradation via saccharopine pathway; glutaryl-CoA from L-lysine: step 6/6.</text>
</comment>
<dbReference type="EC" id="2.3.1.61" evidence="4 11"/>
<dbReference type="InterPro" id="IPR050537">
    <property type="entry name" value="2-oxoacid_dehydrogenase"/>
</dbReference>
<keyword evidence="7 11" id="KW-0808">Transferase</keyword>
<dbReference type="Proteomes" id="UP000218890">
    <property type="component" value="Chromosome"/>
</dbReference>
<dbReference type="Pfam" id="PF00364">
    <property type="entry name" value="Biotin_lipoyl"/>
    <property type="match status" value="1"/>
</dbReference>
<keyword evidence="8 11" id="KW-0450">Lipoyl</keyword>
<evidence type="ECO:0000256" key="1">
    <source>
        <dbReference type="ARBA" id="ARBA00004052"/>
    </source>
</evidence>
<dbReference type="OrthoDB" id="9805770at2"/>
<feature type="compositionally biased region" description="Low complexity" evidence="12">
    <location>
        <begin position="102"/>
        <end position="112"/>
    </location>
</feature>
<protein>
    <recommendedName>
        <fullName evidence="5 11">Dihydrolipoyllysine-residue succinyltransferase component of 2-oxoglutarate dehydrogenase complex</fullName>
        <ecNumber evidence="4 11">2.3.1.61</ecNumber>
    </recommendedName>
    <alternativeName>
        <fullName evidence="11">2-oxoglutarate dehydrogenase complex component E2</fullName>
    </alternativeName>
</protein>
<dbReference type="PROSITE" id="PS51826">
    <property type="entry name" value="PSBD"/>
    <property type="match status" value="1"/>
</dbReference>
<dbReference type="KEGG" id="hhk:HH1059_01070"/>
<evidence type="ECO:0000256" key="7">
    <source>
        <dbReference type="ARBA" id="ARBA00022679"/>
    </source>
</evidence>
<feature type="region of interest" description="Disordered" evidence="12">
    <location>
        <begin position="70"/>
        <end position="144"/>
    </location>
</feature>
<dbReference type="PROSITE" id="PS00189">
    <property type="entry name" value="LIPOYL"/>
    <property type="match status" value="1"/>
</dbReference>
<proteinExistence type="inferred from homology"/>
<organism evidence="15 16">
    <name type="scientific">Halorhodospira halochloris</name>
    <name type="common">Ectothiorhodospira halochloris</name>
    <dbReference type="NCBI Taxonomy" id="1052"/>
    <lineage>
        <taxon>Bacteria</taxon>
        <taxon>Pseudomonadati</taxon>
        <taxon>Pseudomonadota</taxon>
        <taxon>Gammaproteobacteria</taxon>
        <taxon>Chromatiales</taxon>
        <taxon>Ectothiorhodospiraceae</taxon>
        <taxon>Halorhodospira</taxon>
    </lineage>
</organism>
<dbReference type="SUPFAM" id="SSF52777">
    <property type="entry name" value="CoA-dependent acyltransferases"/>
    <property type="match status" value="1"/>
</dbReference>
<dbReference type="PANTHER" id="PTHR43416:SF5">
    <property type="entry name" value="DIHYDROLIPOYLLYSINE-RESIDUE SUCCINYLTRANSFERASE COMPONENT OF 2-OXOGLUTARATE DEHYDROGENASE COMPLEX, MITOCHONDRIAL"/>
    <property type="match status" value="1"/>
</dbReference>
<dbReference type="FunFam" id="3.30.559.10:FF:000007">
    <property type="entry name" value="Dihydrolipoamide acetyltransferase component of pyruvate dehydrogenase complex"/>
    <property type="match status" value="1"/>
</dbReference>
<dbReference type="InterPro" id="IPR001078">
    <property type="entry name" value="2-oxoacid_DH_actylTfrase"/>
</dbReference>
<dbReference type="CDD" id="cd06849">
    <property type="entry name" value="lipoyl_domain"/>
    <property type="match status" value="1"/>
</dbReference>
<evidence type="ECO:0000256" key="2">
    <source>
        <dbReference type="ARBA" id="ARBA00005145"/>
    </source>
</evidence>
<dbReference type="GO" id="GO:0006099">
    <property type="term" value="P:tricarboxylic acid cycle"/>
    <property type="evidence" value="ECO:0007669"/>
    <property type="project" value="UniProtKB-UniRule"/>
</dbReference>
<dbReference type="InterPro" id="IPR006255">
    <property type="entry name" value="SucB"/>
</dbReference>
<dbReference type="InterPro" id="IPR011053">
    <property type="entry name" value="Single_hybrid_motif"/>
</dbReference>
<dbReference type="InterPro" id="IPR036625">
    <property type="entry name" value="E3-bd_dom_sf"/>
</dbReference>
<evidence type="ECO:0000256" key="9">
    <source>
        <dbReference type="ARBA" id="ARBA00023315"/>
    </source>
</evidence>
<dbReference type="UniPathway" id="UPA00868">
    <property type="reaction ID" value="UER00840"/>
</dbReference>
<dbReference type="AlphaFoldDB" id="A0A0X8X889"/>
<dbReference type="PROSITE" id="PS50968">
    <property type="entry name" value="BIOTINYL_LIPOYL"/>
    <property type="match status" value="1"/>
</dbReference>